<proteinExistence type="predicted"/>
<dbReference type="GO" id="GO:0005524">
    <property type="term" value="F:ATP binding"/>
    <property type="evidence" value="ECO:0007669"/>
    <property type="project" value="InterPro"/>
</dbReference>
<dbReference type="Pfam" id="PF01443">
    <property type="entry name" value="Viral_helicase1"/>
    <property type="match status" value="1"/>
</dbReference>
<dbReference type="EMBL" id="MN059261">
    <property type="protein sequence ID" value="QED44026.1"/>
    <property type="molecule type" value="Genomic_RNA"/>
</dbReference>
<protein>
    <submittedName>
        <fullName evidence="3">TGB1</fullName>
    </submittedName>
</protein>
<dbReference type="SUPFAM" id="SSF52540">
    <property type="entry name" value="P-loop containing nucleoside triphosphate hydrolases"/>
    <property type="match status" value="1"/>
</dbReference>
<feature type="domain" description="(+)RNA virus helicase C-terminal" evidence="1">
    <location>
        <begin position="40"/>
        <end position="240"/>
    </location>
</feature>
<accession>A0A6M2YVW6</accession>
<name>A0A6M2YVW6_9VIRU</name>
<sequence>MTAANISYVLEMVEMKTELLLQILAKHEFTRTAEPPTETIVIHGVPGSGKSTLIRALITHRSTIAFTLGAPYGSTLARPGVEKLPKDAHYLHYETRILDEYQLATESDTSKFNVLVGDPFQGKLHLRAHYVKAHSHRVPAPICHFLRLLDYEIFGSRPGEICKLPVYSEHPTKPVGQILHLGNISRELTRTHNACSKAPAEVQGLEYQDVTLVYHSSERLKDRTGFYIAATRALNRLFLITDEDLPNAESVNIPGNALS</sequence>
<evidence type="ECO:0000313" key="3">
    <source>
        <dbReference type="EMBL" id="QED44026.1"/>
    </source>
</evidence>
<evidence type="ECO:0000259" key="1">
    <source>
        <dbReference type="Pfam" id="PF01443"/>
    </source>
</evidence>
<organism evidence="3">
    <name type="scientific">Garlic virus A</name>
    <dbReference type="NCBI Taxonomy" id="12433"/>
    <lineage>
        <taxon>Viruses</taxon>
        <taxon>Riboviria</taxon>
        <taxon>Orthornavirae</taxon>
        <taxon>Kitrinoviricota</taxon>
        <taxon>Alsuviricetes</taxon>
        <taxon>Tymovirales</taxon>
        <taxon>Alphaflexiviridae</taxon>
        <taxon>Allexivirus</taxon>
        <taxon>Acarallexivirus</taxon>
        <taxon>Allexivirus alphallii</taxon>
    </lineage>
</organism>
<gene>
    <name evidence="3" type="primary">ORF2</name>
</gene>
<dbReference type="InterPro" id="IPR027417">
    <property type="entry name" value="P-loop_NTPase"/>
</dbReference>
<reference evidence="3" key="1">
    <citation type="submission" date="2019-06" db="EMBL/GenBank/DDBJ databases">
        <authorList>
            <person name="Jo Y."/>
            <person name="Cho W.K."/>
        </authorList>
    </citation>
    <scope>NUCLEOTIDE SEQUENCE</scope>
    <source>
        <strain evidence="2">G18-1</strain>
        <strain evidence="3">G18-2</strain>
    </source>
</reference>
<dbReference type="InterPro" id="IPR027351">
    <property type="entry name" value="(+)RNA_virus_helicase_core_dom"/>
</dbReference>
<evidence type="ECO:0000313" key="2">
    <source>
        <dbReference type="EMBL" id="QED44020.1"/>
    </source>
</evidence>
<dbReference type="EMBL" id="MN059260">
    <property type="protein sequence ID" value="QED44020.1"/>
    <property type="molecule type" value="Genomic_RNA"/>
</dbReference>